<evidence type="ECO:0000313" key="2">
    <source>
        <dbReference type="EMBL" id="MXR51334.1"/>
    </source>
</evidence>
<dbReference type="RefSeq" id="WP_159763468.1">
    <property type="nucleotide sequence ID" value="NZ_WUUT01000002.1"/>
</dbReference>
<dbReference type="SMART" id="SM00450">
    <property type="entry name" value="RHOD"/>
    <property type="match status" value="1"/>
</dbReference>
<dbReference type="InterPro" id="IPR050229">
    <property type="entry name" value="GlpE_sulfurtransferase"/>
</dbReference>
<dbReference type="PROSITE" id="PS50206">
    <property type="entry name" value="RHODANESE_3"/>
    <property type="match status" value="1"/>
</dbReference>
<evidence type="ECO:0000259" key="1">
    <source>
        <dbReference type="PROSITE" id="PS50206"/>
    </source>
</evidence>
<dbReference type="Gene3D" id="3.40.250.10">
    <property type="entry name" value="Rhodanese-like domain"/>
    <property type="match status" value="1"/>
</dbReference>
<accession>A0A6B0T043</accession>
<protein>
    <submittedName>
        <fullName evidence="2">Rhodanese-like domain-containing protein</fullName>
    </submittedName>
</protein>
<dbReference type="EMBL" id="WUUT01000002">
    <property type="protein sequence ID" value="MXR51334.1"/>
    <property type="molecule type" value="Genomic_DNA"/>
</dbReference>
<dbReference type="InterPro" id="IPR036873">
    <property type="entry name" value="Rhodanese-like_dom_sf"/>
</dbReference>
<name>A0A6B0T043_9EURY</name>
<evidence type="ECO:0000313" key="3">
    <source>
        <dbReference type="Proteomes" id="UP000466535"/>
    </source>
</evidence>
<reference evidence="2 3" key="1">
    <citation type="submission" date="2019-12" db="EMBL/GenBank/DDBJ databases">
        <title>Isolation and characterization of three novel carbon monoxide-oxidizing members of Halobacteria from salione crusts and soils.</title>
        <authorList>
            <person name="Myers M.R."/>
            <person name="King G.M."/>
        </authorList>
    </citation>
    <scope>NUCLEOTIDE SEQUENCE [LARGE SCALE GENOMIC DNA]</scope>
    <source>
        <strain evidence="2 3">WSH3</strain>
    </source>
</reference>
<dbReference type="OrthoDB" id="135517at2157"/>
<dbReference type="AlphaFoldDB" id="A0A6B0T043"/>
<dbReference type="PANTHER" id="PTHR43031:SF1">
    <property type="entry name" value="PYRIDINE NUCLEOTIDE-DISULPHIDE OXIDOREDUCTASE"/>
    <property type="match status" value="1"/>
</dbReference>
<dbReference type="Pfam" id="PF00581">
    <property type="entry name" value="Rhodanese"/>
    <property type="match status" value="1"/>
</dbReference>
<dbReference type="InterPro" id="IPR001763">
    <property type="entry name" value="Rhodanese-like_dom"/>
</dbReference>
<proteinExistence type="predicted"/>
<keyword evidence="3" id="KW-1185">Reference proteome</keyword>
<comment type="caution">
    <text evidence="2">The sequence shown here is derived from an EMBL/GenBank/DDBJ whole genome shotgun (WGS) entry which is preliminary data.</text>
</comment>
<organism evidence="2 3">
    <name type="scientific">Halovenus carboxidivorans</name>
    <dbReference type="NCBI Taxonomy" id="2692199"/>
    <lineage>
        <taxon>Archaea</taxon>
        <taxon>Methanobacteriati</taxon>
        <taxon>Methanobacteriota</taxon>
        <taxon>Stenosarchaea group</taxon>
        <taxon>Halobacteria</taxon>
        <taxon>Halobacteriales</taxon>
        <taxon>Haloarculaceae</taxon>
        <taxon>Halovenus</taxon>
    </lineage>
</organism>
<feature type="domain" description="Rhodanese" evidence="1">
    <location>
        <begin position="16"/>
        <end position="103"/>
    </location>
</feature>
<gene>
    <name evidence="2" type="ORF">GRX03_06905</name>
</gene>
<dbReference type="CDD" id="cd00158">
    <property type="entry name" value="RHOD"/>
    <property type="match status" value="1"/>
</dbReference>
<sequence>MDGEISGPELEAELDDDDRPLIVDIRNSRQFERLRIPGSVNIPLAKLPQRVEEVRDAEHVVTVCPHGKASVKAARLITSFEGFDGTVESLSCGLSGWDGPVEGEDVATEESQDAPF</sequence>
<dbReference type="PANTHER" id="PTHR43031">
    <property type="entry name" value="FAD-DEPENDENT OXIDOREDUCTASE"/>
    <property type="match status" value="1"/>
</dbReference>
<dbReference type="Proteomes" id="UP000466535">
    <property type="component" value="Unassembled WGS sequence"/>
</dbReference>
<dbReference type="SUPFAM" id="SSF52821">
    <property type="entry name" value="Rhodanese/Cell cycle control phosphatase"/>
    <property type="match status" value="1"/>
</dbReference>